<accession>A0A4Q4N9M7</accession>
<reference evidence="3" key="1">
    <citation type="journal article" date="2019" name="bioRxiv">
        <title>Genomics, evolutionary history and diagnostics of the Alternaria alternata species group including apple and Asian pear pathotypes.</title>
        <authorList>
            <person name="Armitage A.D."/>
            <person name="Cockerton H.M."/>
            <person name="Sreenivasaprasad S."/>
            <person name="Woodhall J.W."/>
            <person name="Lane C.R."/>
            <person name="Harrison R.J."/>
            <person name="Clarkson J.P."/>
        </authorList>
    </citation>
    <scope>NUCLEOTIDE SEQUENCE [LARGE SCALE GENOMIC DNA]</scope>
    <source>
        <strain evidence="3">FERA 1177</strain>
    </source>
</reference>
<evidence type="ECO:0000256" key="1">
    <source>
        <dbReference type="SAM" id="MobiDB-lite"/>
    </source>
</evidence>
<proteinExistence type="predicted"/>
<sequence length="392" mass="43252">MAANNSDNLKPKPATSHINTGYYYGSDSNNSEAAKNDQADEESDSDGDGDEHVRDLSVGSHNPGSWLAYNNEGRKLKVELSMHLKNKDRKEAARVQKEIDDHLRRGEVDISQLDPDTIACLEAIDGPEPRRAPRGAVRLPTERSATPFHAGSSQALVLTPYSLPLSLNLNRMNPPHIADNGILEAGSTLALRGLNRALYCKASPVNLDYKTLLNFEMTLLEMATYIPLSFLWLGGFLSRVKAAKGGCTVVAQMMLWARALDNGTELTNKLGNLRSTMQHKLKNYGTSNSADKTASSWAPTNMVTTRAMSNLTADTSLLRLRHGVTRPPQGQHRGRLTIAIEHAHTCGHWGVMLSEVERYIEHFKLKVPKRLTADADKLAIKDFESIYEATSH</sequence>
<dbReference type="EMBL" id="PDXD01000025">
    <property type="protein sequence ID" value="RYN72628.1"/>
    <property type="molecule type" value="Genomic_DNA"/>
</dbReference>
<evidence type="ECO:0000313" key="2">
    <source>
        <dbReference type="EMBL" id="RYN72628.1"/>
    </source>
</evidence>
<feature type="compositionally biased region" description="Acidic residues" evidence="1">
    <location>
        <begin position="39"/>
        <end position="49"/>
    </location>
</feature>
<dbReference type="VEuPathDB" id="FungiDB:CC77DRAFT_1009943"/>
<dbReference type="AlphaFoldDB" id="A0A4Q4N9M7"/>
<comment type="caution">
    <text evidence="2">The sequence shown here is derived from an EMBL/GenBank/DDBJ whole genome shotgun (WGS) entry which is preliminary data.</text>
</comment>
<dbReference type="Proteomes" id="UP000291422">
    <property type="component" value="Unassembled WGS sequence"/>
</dbReference>
<protein>
    <submittedName>
        <fullName evidence="2">Uncharacterized protein</fullName>
    </submittedName>
</protein>
<name>A0A4Q4N9M7_ALTAL</name>
<gene>
    <name evidence="2" type="ORF">AA0117_g8451</name>
</gene>
<organism evidence="2 3">
    <name type="scientific">Alternaria alternata</name>
    <name type="common">Alternaria rot fungus</name>
    <name type="synonym">Torula alternata</name>
    <dbReference type="NCBI Taxonomy" id="5599"/>
    <lineage>
        <taxon>Eukaryota</taxon>
        <taxon>Fungi</taxon>
        <taxon>Dikarya</taxon>
        <taxon>Ascomycota</taxon>
        <taxon>Pezizomycotina</taxon>
        <taxon>Dothideomycetes</taxon>
        <taxon>Pleosporomycetidae</taxon>
        <taxon>Pleosporales</taxon>
        <taxon>Pleosporineae</taxon>
        <taxon>Pleosporaceae</taxon>
        <taxon>Alternaria</taxon>
        <taxon>Alternaria sect. Alternaria</taxon>
        <taxon>Alternaria alternata complex</taxon>
    </lineage>
</organism>
<evidence type="ECO:0000313" key="3">
    <source>
        <dbReference type="Proteomes" id="UP000291422"/>
    </source>
</evidence>
<feature type="region of interest" description="Disordered" evidence="1">
    <location>
        <begin position="1"/>
        <end position="68"/>
    </location>
</feature>